<evidence type="ECO:0000256" key="3">
    <source>
        <dbReference type="ARBA" id="ARBA00022833"/>
    </source>
</evidence>
<dbReference type="Pfam" id="PF01753">
    <property type="entry name" value="zf-MYND"/>
    <property type="match status" value="1"/>
</dbReference>
<dbReference type="GO" id="GO:0008270">
    <property type="term" value="F:zinc ion binding"/>
    <property type="evidence" value="ECO:0007669"/>
    <property type="project" value="UniProtKB-KW"/>
</dbReference>
<dbReference type="GO" id="GO:0000981">
    <property type="term" value="F:DNA-binding transcription factor activity, RNA polymerase II-specific"/>
    <property type="evidence" value="ECO:0007669"/>
    <property type="project" value="TreeGrafter"/>
</dbReference>
<dbReference type="Gene3D" id="6.10.140.2220">
    <property type="match status" value="1"/>
</dbReference>
<dbReference type="InterPro" id="IPR024119">
    <property type="entry name" value="TF_DEAF-1"/>
</dbReference>
<proteinExistence type="predicted"/>
<evidence type="ECO:0000313" key="7">
    <source>
        <dbReference type="EMBL" id="KAJ9604573.1"/>
    </source>
</evidence>
<dbReference type="EMBL" id="JAPDRK010000018">
    <property type="protein sequence ID" value="KAJ9604573.1"/>
    <property type="molecule type" value="Genomic_DNA"/>
</dbReference>
<dbReference type="PANTHER" id="PTHR10237:SF14">
    <property type="entry name" value="MYND-TYPE DOMAIN-CONTAINING PROTEIN"/>
    <property type="match status" value="1"/>
</dbReference>
<dbReference type="PANTHER" id="PTHR10237">
    <property type="entry name" value="DEFORMED EPIDERMAL AUTOREGULATORY FACTOR 1 HOMOLOG SUPPRESSIN"/>
    <property type="match status" value="1"/>
</dbReference>
<feature type="region of interest" description="Disordered" evidence="5">
    <location>
        <begin position="1"/>
        <end position="22"/>
    </location>
</feature>
<evidence type="ECO:0000256" key="1">
    <source>
        <dbReference type="ARBA" id="ARBA00022723"/>
    </source>
</evidence>
<organism evidence="7 8">
    <name type="scientific">Cladophialophora chaetospira</name>
    <dbReference type="NCBI Taxonomy" id="386627"/>
    <lineage>
        <taxon>Eukaryota</taxon>
        <taxon>Fungi</taxon>
        <taxon>Dikarya</taxon>
        <taxon>Ascomycota</taxon>
        <taxon>Pezizomycotina</taxon>
        <taxon>Eurotiomycetes</taxon>
        <taxon>Chaetothyriomycetidae</taxon>
        <taxon>Chaetothyriales</taxon>
        <taxon>Herpotrichiellaceae</taxon>
        <taxon>Cladophialophora</taxon>
    </lineage>
</organism>
<evidence type="ECO:0000256" key="5">
    <source>
        <dbReference type="SAM" id="MobiDB-lite"/>
    </source>
</evidence>
<dbReference type="PROSITE" id="PS50865">
    <property type="entry name" value="ZF_MYND_2"/>
    <property type="match status" value="1"/>
</dbReference>
<keyword evidence="3" id="KW-0862">Zinc</keyword>
<dbReference type="PROSITE" id="PS01360">
    <property type="entry name" value="ZF_MYND_1"/>
    <property type="match status" value="1"/>
</dbReference>
<dbReference type="GO" id="GO:0005634">
    <property type="term" value="C:nucleus"/>
    <property type="evidence" value="ECO:0007669"/>
    <property type="project" value="TreeGrafter"/>
</dbReference>
<feature type="compositionally biased region" description="Acidic residues" evidence="5">
    <location>
        <begin position="1"/>
        <end position="11"/>
    </location>
</feature>
<dbReference type="InterPro" id="IPR002893">
    <property type="entry name" value="Znf_MYND"/>
</dbReference>
<sequence>MADEDWDDTDSDATSVGPPECATCGKEATEKESLKRCGKCHETQYCSRECQKDDWKMHKRTCGKEPTNPFKDFLHTQPEQKVYELLIDCYRMQQEDDYVFSGDVDMDSLYGGAPDSRSPFRRFLKQAEKRKGLLLAWWSKEKAQECVKAGMRGGWSSLRHAIEKSDITEHYGNPLMPMQLRMLGSAIYRSEPGGF</sequence>
<dbReference type="Proteomes" id="UP001172673">
    <property type="component" value="Unassembled WGS sequence"/>
</dbReference>
<evidence type="ECO:0000259" key="6">
    <source>
        <dbReference type="PROSITE" id="PS50865"/>
    </source>
</evidence>
<evidence type="ECO:0000313" key="8">
    <source>
        <dbReference type="Proteomes" id="UP001172673"/>
    </source>
</evidence>
<dbReference type="SUPFAM" id="SSF144232">
    <property type="entry name" value="HIT/MYND zinc finger-like"/>
    <property type="match status" value="1"/>
</dbReference>
<gene>
    <name evidence="7" type="ORF">H2200_010686</name>
</gene>
<keyword evidence="1" id="KW-0479">Metal-binding</keyword>
<comment type="caution">
    <text evidence="7">The sequence shown here is derived from an EMBL/GenBank/DDBJ whole genome shotgun (WGS) entry which is preliminary data.</text>
</comment>
<name>A0AA38X0M8_9EURO</name>
<reference evidence="7" key="1">
    <citation type="submission" date="2022-10" db="EMBL/GenBank/DDBJ databases">
        <title>Culturing micro-colonial fungi from biological soil crusts in the Mojave desert and describing Neophaeococcomyces mojavensis, and introducing the new genera and species Taxawa tesnikishii.</title>
        <authorList>
            <person name="Kurbessoian T."/>
            <person name="Stajich J.E."/>
        </authorList>
    </citation>
    <scope>NUCLEOTIDE SEQUENCE</scope>
    <source>
        <strain evidence="7">TK_41</strain>
    </source>
</reference>
<evidence type="ECO:0000256" key="2">
    <source>
        <dbReference type="ARBA" id="ARBA00022771"/>
    </source>
</evidence>
<protein>
    <recommendedName>
        <fullName evidence="6">MYND-type domain-containing protein</fullName>
    </recommendedName>
</protein>
<keyword evidence="2 4" id="KW-0863">Zinc-finger</keyword>
<feature type="domain" description="MYND-type" evidence="6">
    <location>
        <begin position="21"/>
        <end position="62"/>
    </location>
</feature>
<accession>A0AA38X0M8</accession>
<dbReference type="AlphaFoldDB" id="A0AA38X0M8"/>
<keyword evidence="8" id="KW-1185">Reference proteome</keyword>
<evidence type="ECO:0000256" key="4">
    <source>
        <dbReference type="PROSITE-ProRule" id="PRU00134"/>
    </source>
</evidence>